<gene>
    <name evidence="1" type="ordered locus">CAP2UW1_4112</name>
</gene>
<evidence type="ECO:0000313" key="1">
    <source>
        <dbReference type="EMBL" id="ACV37354.1"/>
    </source>
</evidence>
<accession>C7RNG8</accession>
<dbReference type="eggNOG" id="ENOG502Z85G">
    <property type="taxonomic scope" value="Bacteria"/>
</dbReference>
<organism evidence="1">
    <name type="scientific">Accumulibacter regalis</name>
    <dbReference type="NCBI Taxonomy" id="522306"/>
    <lineage>
        <taxon>Bacteria</taxon>
        <taxon>Pseudomonadati</taxon>
        <taxon>Pseudomonadota</taxon>
        <taxon>Betaproteobacteria</taxon>
        <taxon>Candidatus Accumulibacter</taxon>
    </lineage>
</organism>
<dbReference type="OrthoDB" id="5297707at2"/>
<reference evidence="1" key="2">
    <citation type="submission" date="2009-09" db="EMBL/GenBank/DDBJ databases">
        <title>Complete sequence of chromosome of Candidatus Accumulibacter phosphatis clade IIA str. UW-1.</title>
        <authorList>
            <consortium name="US DOE Joint Genome Institute"/>
            <person name="Martin H.G."/>
            <person name="Ivanova N."/>
            <person name="Kunin V."/>
            <person name="Warnecke F."/>
            <person name="Barry K."/>
            <person name="He S."/>
            <person name="Salamov A."/>
            <person name="Szeto E."/>
            <person name="Dalin E."/>
            <person name="Pangilinan J.L."/>
            <person name="Lapidus A."/>
            <person name="Lowry S."/>
            <person name="Kyrpides N.C."/>
            <person name="McMahon K.D."/>
            <person name="Hugenholtz P."/>
        </authorList>
    </citation>
    <scope>NUCLEOTIDE SEQUENCE [LARGE SCALE GENOMIC DNA]</scope>
    <source>
        <strain evidence="1">UW-1</strain>
    </source>
</reference>
<name>C7RNG8_ACCRE</name>
<dbReference type="EMBL" id="CP001715">
    <property type="protein sequence ID" value="ACV37354.1"/>
    <property type="molecule type" value="Genomic_DNA"/>
</dbReference>
<dbReference type="KEGG" id="app:CAP2UW1_4112"/>
<dbReference type="AlphaFoldDB" id="C7RNG8"/>
<dbReference type="HOGENOM" id="CLU_540496_0_0_4"/>
<sequence>MTNTTFNATGTADNLAKHSGIRTILQWLAEPPAPHPADELPSLRANLKAWRDVGGTPQQRARALDGLYRRSCSVIDDLLPSLTDLTLPVPAKARRVVRSVLDLLQMLADETLVLPNGVGVDRVDPIERMTTLDLAVWRSLNALARQLLIGHMIAAPARSGTWQQLHQTFAVARAQKLHTLVPEGAASSPQHLYHAAVLLGCAQPASLTAREVLFLAAYFDRFADEIEPIAAAAAVQPGTFWIDPQRDLPAISCSRRLAPPTVALDGLSCARLTALLKTQIAKLDDGTPAQAIGLPDFAGTPAGLGVLRRLAGRWSDSGKRRFQRRRQNHRTILSSGIDGLWQLCQTGEAADLELSTWMITNESPDGYAVMHVSGKTGALSVGDIAAVRTGGEQNWQICLVRWAVSENPEHLELGLQILAPRAVPAILAQPSDALGTQHLRVLILPEIPLLRSSQLLVVASGALPKQRQKLILVIEKGNLVVREVKRTNVDEQTGSVDILSIEPDENPF</sequence>
<reference evidence="1" key="1">
    <citation type="submission" date="2009-08" db="EMBL/GenBank/DDBJ databases">
        <authorList>
            <consortium name="US DOE Joint Genome Institute"/>
            <person name="Lucas S."/>
            <person name="Copeland A."/>
            <person name="Lapidus A."/>
            <person name="Glavina del Rio T."/>
            <person name="Dalin E."/>
            <person name="Tice H."/>
            <person name="Bruce D."/>
            <person name="Barry K."/>
            <person name="Pitluck S."/>
            <person name="Lowry S."/>
            <person name="Larimer F."/>
            <person name="Land M."/>
            <person name="Hauser L."/>
            <person name="Kyrpides N."/>
            <person name="Ivanova N."/>
            <person name="McMahon K.D."/>
            <person name="Hugenholtz P."/>
        </authorList>
    </citation>
    <scope>NUCLEOTIDE SEQUENCE</scope>
    <source>
        <strain evidence="1">UW-1</strain>
    </source>
</reference>
<dbReference type="STRING" id="522306.CAP2UW1_4112"/>
<proteinExistence type="predicted"/>
<protein>
    <submittedName>
        <fullName evidence="1">Uncharacterized protein</fullName>
    </submittedName>
</protein>